<evidence type="ECO:0000256" key="6">
    <source>
        <dbReference type="ARBA" id="ARBA00022917"/>
    </source>
</evidence>
<dbReference type="PATRIC" id="fig|1618564.3.peg.987"/>
<evidence type="ECO:0000313" key="12">
    <source>
        <dbReference type="EMBL" id="KKT64594.1"/>
    </source>
</evidence>
<protein>
    <recommendedName>
        <fullName evidence="10">Aspartyl/glutamyl-tRNA(Asn/Gln) amidotransferase subunit B</fullName>
        <shortName evidence="10">Asp/Glu-ADT subunit B</shortName>
        <ecNumber evidence="10">6.3.5.-</ecNumber>
    </recommendedName>
</protein>
<dbReference type="GO" id="GO:0006412">
    <property type="term" value="P:translation"/>
    <property type="evidence" value="ECO:0007669"/>
    <property type="project" value="UniProtKB-UniRule"/>
</dbReference>
<proteinExistence type="inferred from homology"/>
<feature type="domain" description="Asn/Gln amidotransferase" evidence="11">
    <location>
        <begin position="284"/>
        <end position="440"/>
    </location>
</feature>
<dbReference type="GO" id="GO:0016740">
    <property type="term" value="F:transferase activity"/>
    <property type="evidence" value="ECO:0007669"/>
    <property type="project" value="UniProtKB-KW"/>
</dbReference>
<dbReference type="NCBIfam" id="NF004012">
    <property type="entry name" value="PRK05477.1-2"/>
    <property type="match status" value="1"/>
</dbReference>
<dbReference type="InterPro" id="IPR004413">
    <property type="entry name" value="GatB"/>
</dbReference>
<evidence type="ECO:0000256" key="4">
    <source>
        <dbReference type="ARBA" id="ARBA00022741"/>
    </source>
</evidence>
<keyword evidence="12" id="KW-0808">Transferase</keyword>
<keyword evidence="6 10" id="KW-0648">Protein biosynthesis</keyword>
<dbReference type="InterPro" id="IPR017959">
    <property type="entry name" value="Asn/Gln-tRNA_amidoTrfase_suB/E"/>
</dbReference>
<evidence type="ECO:0000256" key="2">
    <source>
        <dbReference type="ARBA" id="ARBA00011123"/>
    </source>
</evidence>
<dbReference type="NCBIfam" id="TIGR00133">
    <property type="entry name" value="gatB"/>
    <property type="match status" value="1"/>
</dbReference>
<dbReference type="GO" id="GO:0070681">
    <property type="term" value="P:glutaminyl-tRNAGln biosynthesis via transamidation"/>
    <property type="evidence" value="ECO:0007669"/>
    <property type="project" value="TreeGrafter"/>
</dbReference>
<evidence type="ECO:0000256" key="3">
    <source>
        <dbReference type="ARBA" id="ARBA00022598"/>
    </source>
</evidence>
<dbReference type="InterPro" id="IPR042114">
    <property type="entry name" value="GatB_C_1"/>
</dbReference>
<evidence type="ECO:0000256" key="5">
    <source>
        <dbReference type="ARBA" id="ARBA00022840"/>
    </source>
</evidence>
<comment type="catalytic activity">
    <reaction evidence="8 10">
        <text>L-aspartyl-tRNA(Asn) + L-glutamine + ATP + H2O = L-asparaginyl-tRNA(Asn) + L-glutamate + ADP + phosphate + 2 H(+)</text>
        <dbReference type="Rhea" id="RHEA:14513"/>
        <dbReference type="Rhea" id="RHEA-COMP:9674"/>
        <dbReference type="Rhea" id="RHEA-COMP:9677"/>
        <dbReference type="ChEBI" id="CHEBI:15377"/>
        <dbReference type="ChEBI" id="CHEBI:15378"/>
        <dbReference type="ChEBI" id="CHEBI:29985"/>
        <dbReference type="ChEBI" id="CHEBI:30616"/>
        <dbReference type="ChEBI" id="CHEBI:43474"/>
        <dbReference type="ChEBI" id="CHEBI:58359"/>
        <dbReference type="ChEBI" id="CHEBI:78515"/>
        <dbReference type="ChEBI" id="CHEBI:78516"/>
        <dbReference type="ChEBI" id="CHEBI:456216"/>
    </reaction>
</comment>
<dbReference type="GO" id="GO:0050567">
    <property type="term" value="F:glutaminyl-tRNA synthase (glutamine-hydrolyzing) activity"/>
    <property type="evidence" value="ECO:0007669"/>
    <property type="project" value="UniProtKB-UniRule"/>
</dbReference>
<dbReference type="InterPro" id="IPR006075">
    <property type="entry name" value="Asn/Gln-tRNA_Trfase_suB/E_cat"/>
</dbReference>
<dbReference type="GO" id="GO:0005524">
    <property type="term" value="F:ATP binding"/>
    <property type="evidence" value="ECO:0007669"/>
    <property type="project" value="UniProtKB-KW"/>
</dbReference>
<sequence length="442" mass="50039">MKKSNQLRYKNFTAVIGLEVHIELATKSKMFCGCSADHFGRPPNTQVCPVCLGLPGALPYVNKEALLSTLKLGLAFSAQVNNFSKFDRKHYFYADLPKGYQISQYDIPLCTGGKFGEIRIRRIHLEEDTAKLVHQTVQGNKASLIDFNRSGVPLVELVTEPDFNDPKGVVSFLKEVQLIARYLGISLADMEKGSLRLEANVSVAQDAQVPDYKVELKNINSFKFLEKAIVSEIDRQIKLLTSGETVVQETRGYDETKRTTFSQRTKEEAQDYRYFPEPDIPPLRFSDEEVKEISQSLPELPDQVRKRLTSEYRVRADYSEILVADRKRVEFFEKAAGLEREENISPALIAELMVNKNMDKDFSEAAGFIKRILELTRRQYAKAADVEKAVKKVVRENLKPVADYGQGKTAVLGFLIGLVQKELKGKGDSKMIRDLLVVELEK</sequence>
<comment type="subunit">
    <text evidence="2 10">Heterotrimer of A, B and C subunits.</text>
</comment>
<dbReference type="Gene3D" id="1.10.10.410">
    <property type="match status" value="1"/>
</dbReference>
<gene>
    <name evidence="10" type="primary">gatB</name>
    <name evidence="12" type="ORF">UW60_C0055G0003</name>
</gene>
<reference evidence="12 13" key="1">
    <citation type="journal article" date="2015" name="Nature">
        <title>rRNA introns, odd ribosomes, and small enigmatic genomes across a large radiation of phyla.</title>
        <authorList>
            <person name="Brown C.T."/>
            <person name="Hug L.A."/>
            <person name="Thomas B.C."/>
            <person name="Sharon I."/>
            <person name="Castelle C.J."/>
            <person name="Singh A."/>
            <person name="Wilkins M.J."/>
            <person name="Williams K.H."/>
            <person name="Banfield J.F."/>
        </authorList>
    </citation>
    <scope>NUCLEOTIDE SEQUENCE [LARGE SCALE GENOMIC DNA]</scope>
</reference>
<dbReference type="InterPro" id="IPR003789">
    <property type="entry name" value="Asn/Gln_tRNA_amidoTrase-B-like"/>
</dbReference>
<dbReference type="Pfam" id="PF02637">
    <property type="entry name" value="GatB_Yqey"/>
    <property type="match status" value="1"/>
</dbReference>
<comment type="function">
    <text evidence="7 10">Allows the formation of correctly charged Asn-tRNA(Asn) or Gln-tRNA(Gln) through the transamidation of misacylated Asp-tRNA(Asn) or Glu-tRNA(Gln) in organisms which lack either or both of asparaginyl-tRNA or glutaminyl-tRNA synthetases. The reaction takes place in the presence of glutamine and ATP through an activated phospho-Asp-tRNA(Asn) or phospho-Glu-tRNA(Gln).</text>
</comment>
<evidence type="ECO:0000256" key="10">
    <source>
        <dbReference type="HAMAP-Rule" id="MF_00121"/>
    </source>
</evidence>
<dbReference type="SMART" id="SM00845">
    <property type="entry name" value="GatB_Yqey"/>
    <property type="match status" value="1"/>
</dbReference>
<dbReference type="EMBL" id="LCIY01000055">
    <property type="protein sequence ID" value="KKT64594.1"/>
    <property type="molecule type" value="Genomic_DNA"/>
</dbReference>
<dbReference type="GO" id="GO:0050566">
    <property type="term" value="F:asparaginyl-tRNA synthase (glutamine-hydrolyzing) activity"/>
    <property type="evidence" value="ECO:0007669"/>
    <property type="project" value="RHEA"/>
</dbReference>
<dbReference type="SUPFAM" id="SSF89095">
    <property type="entry name" value="GatB/YqeY motif"/>
    <property type="match status" value="2"/>
</dbReference>
<dbReference type="EC" id="6.3.5.-" evidence="10"/>
<name>A0A0G1LY19_9BACT</name>
<comment type="caution">
    <text evidence="12">The sequence shown here is derived from an EMBL/GenBank/DDBJ whole genome shotgun (WGS) entry which is preliminary data.</text>
</comment>
<evidence type="ECO:0000313" key="13">
    <source>
        <dbReference type="Proteomes" id="UP000034826"/>
    </source>
</evidence>
<evidence type="ECO:0000259" key="11">
    <source>
        <dbReference type="SMART" id="SM00845"/>
    </source>
</evidence>
<evidence type="ECO:0000256" key="8">
    <source>
        <dbReference type="ARBA" id="ARBA00047380"/>
    </source>
</evidence>
<dbReference type="InterPro" id="IPR018027">
    <property type="entry name" value="Asn/Gln_amidotransferase"/>
</dbReference>
<dbReference type="PANTHER" id="PTHR11659:SF0">
    <property type="entry name" value="GLUTAMYL-TRNA(GLN) AMIDOTRANSFERASE SUBUNIT B, MITOCHONDRIAL"/>
    <property type="match status" value="1"/>
</dbReference>
<evidence type="ECO:0000256" key="9">
    <source>
        <dbReference type="ARBA" id="ARBA00047913"/>
    </source>
</evidence>
<organism evidence="12 13">
    <name type="scientific">Candidatus Woesebacteria bacterium GW2011_GWA2_44_33</name>
    <dbReference type="NCBI Taxonomy" id="1618564"/>
    <lineage>
        <taxon>Bacteria</taxon>
        <taxon>Candidatus Woeseibacteriota</taxon>
    </lineage>
</organism>
<dbReference type="InterPro" id="IPR017958">
    <property type="entry name" value="Gln-tRNA_amidoTrfase_suB_CS"/>
</dbReference>
<comment type="catalytic activity">
    <reaction evidence="9 10">
        <text>L-glutamyl-tRNA(Gln) + L-glutamine + ATP + H2O = L-glutaminyl-tRNA(Gln) + L-glutamate + ADP + phosphate + H(+)</text>
        <dbReference type="Rhea" id="RHEA:17521"/>
        <dbReference type="Rhea" id="RHEA-COMP:9681"/>
        <dbReference type="Rhea" id="RHEA-COMP:9684"/>
        <dbReference type="ChEBI" id="CHEBI:15377"/>
        <dbReference type="ChEBI" id="CHEBI:15378"/>
        <dbReference type="ChEBI" id="CHEBI:29985"/>
        <dbReference type="ChEBI" id="CHEBI:30616"/>
        <dbReference type="ChEBI" id="CHEBI:43474"/>
        <dbReference type="ChEBI" id="CHEBI:58359"/>
        <dbReference type="ChEBI" id="CHEBI:78520"/>
        <dbReference type="ChEBI" id="CHEBI:78521"/>
        <dbReference type="ChEBI" id="CHEBI:456216"/>
    </reaction>
</comment>
<evidence type="ECO:0000256" key="7">
    <source>
        <dbReference type="ARBA" id="ARBA00024799"/>
    </source>
</evidence>
<dbReference type="Gene3D" id="1.10.150.380">
    <property type="entry name" value="GatB domain, N-terminal subdomain"/>
    <property type="match status" value="1"/>
</dbReference>
<comment type="similarity">
    <text evidence="1 10">Belongs to the GatB/GatE family. GatB subfamily.</text>
</comment>
<dbReference type="InterPro" id="IPR023168">
    <property type="entry name" value="GatB_Yqey_C_2"/>
</dbReference>
<dbReference type="HAMAP" id="MF_00121">
    <property type="entry name" value="GatB"/>
    <property type="match status" value="1"/>
</dbReference>
<dbReference type="Pfam" id="PF02934">
    <property type="entry name" value="GatB_N"/>
    <property type="match status" value="1"/>
</dbReference>
<dbReference type="Proteomes" id="UP000034826">
    <property type="component" value="Unassembled WGS sequence"/>
</dbReference>
<keyword evidence="4 10" id="KW-0547">Nucleotide-binding</keyword>
<dbReference type="InterPro" id="IPR014746">
    <property type="entry name" value="Gln_synth/guanido_kin_cat_dom"/>
</dbReference>
<dbReference type="PANTHER" id="PTHR11659">
    <property type="entry name" value="GLUTAMYL-TRNA GLN AMIDOTRANSFERASE SUBUNIT B MITOCHONDRIAL AND PROKARYOTIC PET112-RELATED"/>
    <property type="match status" value="1"/>
</dbReference>
<keyword evidence="5 10" id="KW-0067">ATP-binding</keyword>
<accession>A0A0G1LY19</accession>
<evidence type="ECO:0000256" key="1">
    <source>
        <dbReference type="ARBA" id="ARBA00005306"/>
    </source>
</evidence>
<dbReference type="PROSITE" id="PS01234">
    <property type="entry name" value="GATB"/>
    <property type="match status" value="1"/>
</dbReference>
<keyword evidence="3 10" id="KW-0436">Ligase</keyword>
<dbReference type="SUPFAM" id="SSF55931">
    <property type="entry name" value="Glutamine synthetase/guanido kinase"/>
    <property type="match status" value="1"/>
</dbReference>
<dbReference type="AlphaFoldDB" id="A0A0G1LY19"/>